<keyword evidence="3" id="KW-1185">Reference proteome</keyword>
<dbReference type="PANTHER" id="PTHR33085">
    <property type="entry name" value="OS12G0113100 PROTEIN-RELATED"/>
    <property type="match status" value="1"/>
</dbReference>
<feature type="compositionally biased region" description="Low complexity" evidence="1">
    <location>
        <begin position="461"/>
        <end position="478"/>
    </location>
</feature>
<feature type="region of interest" description="Disordered" evidence="1">
    <location>
        <begin position="455"/>
        <end position="499"/>
    </location>
</feature>
<name>A0AAD8VQ32_LOLMU</name>
<dbReference type="Proteomes" id="UP001231189">
    <property type="component" value="Unassembled WGS sequence"/>
</dbReference>
<protein>
    <submittedName>
        <fullName evidence="2">Uncharacterized protein</fullName>
    </submittedName>
</protein>
<gene>
    <name evidence="2" type="ORF">QYE76_020506</name>
</gene>
<accession>A0AAD8VQ32</accession>
<comment type="caution">
    <text evidence="2">The sequence shown here is derived from an EMBL/GenBank/DDBJ whole genome shotgun (WGS) entry which is preliminary data.</text>
</comment>
<sequence length="499" mass="53644">MNRPFVNLLAKKWSDGRPAFNLHRIDPARLFSPTRSLEPADPAPTKKAPTLARLPPAAVSFDWPCTSYPKGWIDFMALKNDIIAVDRHGHTLLYDGALGAVRAMNPKVDPSRTSISLTVGDGLYTMHVNPGPPPKVDYFEAFTYGPSFGKCLPEDWYWRPLPPPPIDYDHYKYEYDPHQIYNRSPEQEPHPCSIGSYTVVRDSQIWISTVGAGTYSFDTASRAWSKVGDWALPFKGHAKYAPEHGLWFGISESDGQLCVADLAQMSPPVKLNSWEELPLPGGWFPVASHLLLLGSGKFCVVRFFRVMKLGRRLAVLTGVEFHGTAAGPGSLRIIKHKLPAGRRESAARGVGSRRSGADGVAGADAVTAGRAPSQRGGRHHSGSGAVTAGRGGAGAFTAGCWESPERGGWSCRGGAGRGGEGGCSGSAGGGCSDRAERAAEQRALVDSFETLKKSKDATNEALRQQADTAADRALAAARRAAEKRRREGRDDGVGPSGSK</sequence>
<organism evidence="2 3">
    <name type="scientific">Lolium multiflorum</name>
    <name type="common">Italian ryegrass</name>
    <name type="synonym">Lolium perenne subsp. multiflorum</name>
    <dbReference type="NCBI Taxonomy" id="4521"/>
    <lineage>
        <taxon>Eukaryota</taxon>
        <taxon>Viridiplantae</taxon>
        <taxon>Streptophyta</taxon>
        <taxon>Embryophyta</taxon>
        <taxon>Tracheophyta</taxon>
        <taxon>Spermatophyta</taxon>
        <taxon>Magnoliopsida</taxon>
        <taxon>Liliopsida</taxon>
        <taxon>Poales</taxon>
        <taxon>Poaceae</taxon>
        <taxon>BOP clade</taxon>
        <taxon>Pooideae</taxon>
        <taxon>Poodae</taxon>
        <taxon>Poeae</taxon>
        <taxon>Poeae Chloroplast Group 2 (Poeae type)</taxon>
        <taxon>Loliodinae</taxon>
        <taxon>Loliinae</taxon>
        <taxon>Lolium</taxon>
    </lineage>
</organism>
<feature type="region of interest" description="Disordered" evidence="1">
    <location>
        <begin position="344"/>
        <end position="390"/>
    </location>
</feature>
<dbReference type="PANTHER" id="PTHR33085:SF13">
    <property type="entry name" value="DUF295 DOMAIN-CONTAINING PROTEIN"/>
    <property type="match status" value="1"/>
</dbReference>
<evidence type="ECO:0000313" key="3">
    <source>
        <dbReference type="Proteomes" id="UP001231189"/>
    </source>
</evidence>
<dbReference type="AlphaFoldDB" id="A0AAD8VQ32"/>
<feature type="compositionally biased region" description="Low complexity" evidence="1">
    <location>
        <begin position="352"/>
        <end position="371"/>
    </location>
</feature>
<proteinExistence type="predicted"/>
<dbReference type="Pfam" id="PF07893">
    <property type="entry name" value="DUF1668"/>
    <property type="match status" value="1"/>
</dbReference>
<dbReference type="EMBL" id="JAUUTY010000006">
    <property type="protein sequence ID" value="KAK1614989.1"/>
    <property type="molecule type" value="Genomic_DNA"/>
</dbReference>
<reference evidence="2" key="1">
    <citation type="submission" date="2023-07" db="EMBL/GenBank/DDBJ databases">
        <title>A chromosome-level genome assembly of Lolium multiflorum.</title>
        <authorList>
            <person name="Chen Y."/>
            <person name="Copetti D."/>
            <person name="Kolliker R."/>
            <person name="Studer B."/>
        </authorList>
    </citation>
    <scope>NUCLEOTIDE SEQUENCE</scope>
    <source>
        <strain evidence="2">02402/16</strain>
        <tissue evidence="2">Leaf</tissue>
    </source>
</reference>
<dbReference type="InterPro" id="IPR012871">
    <property type="entry name" value="DUF1668_ORYSA"/>
</dbReference>
<evidence type="ECO:0000313" key="2">
    <source>
        <dbReference type="EMBL" id="KAK1614989.1"/>
    </source>
</evidence>
<evidence type="ECO:0000256" key="1">
    <source>
        <dbReference type="SAM" id="MobiDB-lite"/>
    </source>
</evidence>